<dbReference type="Pfam" id="PF07992">
    <property type="entry name" value="Pyr_redox_2"/>
    <property type="match status" value="1"/>
</dbReference>
<dbReference type="Proteomes" id="UP000284706">
    <property type="component" value="Unassembled WGS sequence"/>
</dbReference>
<keyword evidence="2" id="KW-0285">Flavoprotein</keyword>
<dbReference type="PANTHER" id="PTHR43735">
    <property type="entry name" value="APOPTOSIS-INDUCING FACTOR 1"/>
    <property type="match status" value="1"/>
</dbReference>
<dbReference type="PRINTS" id="PR00368">
    <property type="entry name" value="FADPNR"/>
</dbReference>
<evidence type="ECO:0000313" key="7">
    <source>
        <dbReference type="Proteomes" id="UP000284706"/>
    </source>
</evidence>
<dbReference type="AlphaFoldDB" id="A0A409VQE2"/>
<dbReference type="InterPro" id="IPR023753">
    <property type="entry name" value="FAD/NAD-binding_dom"/>
</dbReference>
<keyword evidence="7" id="KW-1185">Reference proteome</keyword>
<evidence type="ECO:0000313" key="6">
    <source>
        <dbReference type="EMBL" id="PPQ68449.1"/>
    </source>
</evidence>
<comment type="caution">
    <text evidence="6">The sequence shown here is derived from an EMBL/GenBank/DDBJ whole genome shotgun (WGS) entry which is preliminary data.</text>
</comment>
<evidence type="ECO:0000256" key="4">
    <source>
        <dbReference type="ARBA" id="ARBA00023002"/>
    </source>
</evidence>
<organism evidence="6 7">
    <name type="scientific">Gymnopilus dilepis</name>
    <dbReference type="NCBI Taxonomy" id="231916"/>
    <lineage>
        <taxon>Eukaryota</taxon>
        <taxon>Fungi</taxon>
        <taxon>Dikarya</taxon>
        <taxon>Basidiomycota</taxon>
        <taxon>Agaricomycotina</taxon>
        <taxon>Agaricomycetes</taxon>
        <taxon>Agaricomycetidae</taxon>
        <taxon>Agaricales</taxon>
        <taxon>Agaricineae</taxon>
        <taxon>Hymenogastraceae</taxon>
        <taxon>Gymnopilus</taxon>
    </lineage>
</organism>
<name>A0A409VQE2_9AGAR</name>
<reference evidence="6 7" key="1">
    <citation type="journal article" date="2018" name="Evol. Lett.">
        <title>Horizontal gene cluster transfer increased hallucinogenic mushroom diversity.</title>
        <authorList>
            <person name="Reynolds H.T."/>
            <person name="Vijayakumar V."/>
            <person name="Gluck-Thaler E."/>
            <person name="Korotkin H.B."/>
            <person name="Matheny P.B."/>
            <person name="Slot J.C."/>
        </authorList>
    </citation>
    <scope>NUCLEOTIDE SEQUENCE [LARGE SCALE GENOMIC DNA]</scope>
    <source>
        <strain evidence="6 7">SRW20</strain>
    </source>
</reference>
<dbReference type="InParanoid" id="A0A409VQE2"/>
<proteinExistence type="inferred from homology"/>
<dbReference type="SUPFAM" id="SSF51905">
    <property type="entry name" value="FAD/NAD(P)-binding domain"/>
    <property type="match status" value="1"/>
</dbReference>
<gene>
    <name evidence="6" type="ORF">CVT26_006036</name>
</gene>
<dbReference type="GO" id="GO:0050660">
    <property type="term" value="F:flavin adenine dinucleotide binding"/>
    <property type="evidence" value="ECO:0007669"/>
    <property type="project" value="TreeGrafter"/>
</dbReference>
<keyword evidence="4" id="KW-0560">Oxidoreductase</keyword>
<comment type="similarity">
    <text evidence="1">Belongs to the FAD-dependent oxidoreductase family.</text>
</comment>
<keyword evidence="3" id="KW-0274">FAD</keyword>
<sequence length="384" mass="41948">MLSSGMITVVIVGGGVAGAEVVRGLASRLDKNKHRLVLVTARPRYTYLPGALRLLASKDTPLSSVFMSYDHIFANFPGELKIGTVTSIEENKDPAHRRGGFVVLEGEETIPYDVIVIATGSTWVGQLAFPNDEKGFKEHVHTWRKRISDAQNIVIAGGGAVGIEMSGEIKDAYPTKDITIVHANHLLLGDLYPDKFRTDIETRLRRRGVNIIFNDTIEGIPAPDAPLRTGNGVPLRSDLVILARGGRPSTSLLKYLRGNVLTDRGYIKVTPTLQIKGHPNMFALGDIIDWPEAKQLTKISLGHSSVVISNVLSYLAEKPPKKVYTKSAEILTISNGRSGGATYLGLLWGLTFGNYFTRVIKSKDLMVGLVRKSLGLQAECETDY</sequence>
<dbReference type="InterPro" id="IPR036188">
    <property type="entry name" value="FAD/NAD-bd_sf"/>
</dbReference>
<accession>A0A409VQE2</accession>
<protein>
    <recommendedName>
        <fullName evidence="5">FAD/NAD(P)-binding domain-containing protein</fullName>
    </recommendedName>
</protein>
<evidence type="ECO:0000256" key="2">
    <source>
        <dbReference type="ARBA" id="ARBA00022630"/>
    </source>
</evidence>
<evidence type="ECO:0000259" key="5">
    <source>
        <dbReference type="Pfam" id="PF07992"/>
    </source>
</evidence>
<dbReference type="OrthoDB" id="202203at2759"/>
<dbReference type="STRING" id="231916.A0A409VQE2"/>
<evidence type="ECO:0000256" key="3">
    <source>
        <dbReference type="ARBA" id="ARBA00022827"/>
    </source>
</evidence>
<dbReference type="Gene3D" id="3.50.50.100">
    <property type="match status" value="1"/>
</dbReference>
<dbReference type="GO" id="GO:0004174">
    <property type="term" value="F:electron-transferring-flavoprotein dehydrogenase activity"/>
    <property type="evidence" value="ECO:0007669"/>
    <property type="project" value="TreeGrafter"/>
</dbReference>
<evidence type="ECO:0000256" key="1">
    <source>
        <dbReference type="ARBA" id="ARBA00006442"/>
    </source>
</evidence>
<dbReference type="PANTHER" id="PTHR43735:SF3">
    <property type="entry name" value="FERROPTOSIS SUPPRESSOR PROTEIN 1"/>
    <property type="match status" value="1"/>
</dbReference>
<dbReference type="EMBL" id="NHYE01005595">
    <property type="protein sequence ID" value="PPQ68449.1"/>
    <property type="molecule type" value="Genomic_DNA"/>
</dbReference>
<dbReference type="PRINTS" id="PR00411">
    <property type="entry name" value="PNDRDTASEI"/>
</dbReference>
<dbReference type="GO" id="GO:0005737">
    <property type="term" value="C:cytoplasm"/>
    <property type="evidence" value="ECO:0007669"/>
    <property type="project" value="TreeGrafter"/>
</dbReference>
<feature type="domain" description="FAD/NAD(P)-binding" evidence="5">
    <location>
        <begin position="8"/>
        <end position="292"/>
    </location>
</feature>